<evidence type="ECO:0000313" key="1">
    <source>
        <dbReference type="EMBL" id="MFN1216043.1"/>
    </source>
</evidence>
<name>A0ABW9JY79_9FLAO</name>
<comment type="caution">
    <text evidence="1">The sequence shown here is derived from an EMBL/GenBank/DDBJ whole genome shotgun (WGS) entry which is preliminary data.</text>
</comment>
<protein>
    <recommendedName>
        <fullName evidence="3">Bacteriocin</fullName>
    </recommendedName>
</protein>
<reference evidence="1 2" key="1">
    <citation type="submission" date="2024-12" db="EMBL/GenBank/DDBJ databases">
        <title>Draft genome sequence of Chryseobacterium kwangjuense AG447.</title>
        <authorList>
            <person name="Cheptsov V.S."/>
            <person name="Belov A."/>
            <person name="Zavarzina A.G."/>
        </authorList>
    </citation>
    <scope>NUCLEOTIDE SEQUENCE [LARGE SCALE GENOMIC DNA]</scope>
    <source>
        <strain evidence="1 2">AG447</strain>
    </source>
</reference>
<dbReference type="Proteomes" id="UP001634154">
    <property type="component" value="Unassembled WGS sequence"/>
</dbReference>
<gene>
    <name evidence="1" type="ORF">ACKW6Q_03555</name>
</gene>
<dbReference type="EMBL" id="JBJXVJ010000001">
    <property type="protein sequence ID" value="MFN1216043.1"/>
    <property type="molecule type" value="Genomic_DNA"/>
</dbReference>
<keyword evidence="2" id="KW-1185">Reference proteome</keyword>
<evidence type="ECO:0008006" key="3">
    <source>
        <dbReference type="Google" id="ProtNLM"/>
    </source>
</evidence>
<evidence type="ECO:0000313" key="2">
    <source>
        <dbReference type="Proteomes" id="UP001634154"/>
    </source>
</evidence>
<accession>A0ABW9JY79</accession>
<proteinExistence type="predicted"/>
<sequence>MKNLNLDKGKKLNKRELRSITGGKEMCIDPATGECRKYGRGCAEVKCQVIIIDPIEIF</sequence>
<dbReference type="RefSeq" id="WP_409355752.1">
    <property type="nucleotide sequence ID" value="NZ_JBJXVJ010000001.1"/>
</dbReference>
<organism evidence="1 2">
    <name type="scientific">Chryseobacterium kwangjuense</name>
    <dbReference type="NCBI Taxonomy" id="267125"/>
    <lineage>
        <taxon>Bacteria</taxon>
        <taxon>Pseudomonadati</taxon>
        <taxon>Bacteroidota</taxon>
        <taxon>Flavobacteriia</taxon>
        <taxon>Flavobacteriales</taxon>
        <taxon>Weeksellaceae</taxon>
        <taxon>Chryseobacterium group</taxon>
        <taxon>Chryseobacterium</taxon>
    </lineage>
</organism>